<dbReference type="Proteomes" id="UP000601768">
    <property type="component" value="Unassembled WGS sequence"/>
</dbReference>
<dbReference type="EMBL" id="JACNEP010000013">
    <property type="protein sequence ID" value="MBC3767094.1"/>
    <property type="molecule type" value="Genomic_DNA"/>
</dbReference>
<proteinExistence type="predicted"/>
<dbReference type="AlphaFoldDB" id="A0A8J6M0E7"/>
<evidence type="ECO:0000313" key="1">
    <source>
        <dbReference type="EMBL" id="MBC3767094.1"/>
    </source>
</evidence>
<sequence>MQSVVTVLVDYLAQALPLIKQEYNWRIPVVAGFGKSGEKGYSANIALKHFLHQQWLEADIAGKQKLAKVIVADWGGVKGNKTETLHQYVERLSVLNPPTPLKGIASYSKIFAVADLYRFAIYDARVAVSLNALQWLHDPHRGFAFSYISGRNNVTGHATKRIGFVYTDTFKINNLVKAGWQRIARDDTYRSYMQLLNDCLQYFPDYKLYDLEMALFANAERLALEAMKRAGSISTT</sequence>
<organism evidence="1 2">
    <name type="scientific">Neptunicella marina</name>
    <dbReference type="NCBI Taxonomy" id="2125989"/>
    <lineage>
        <taxon>Bacteria</taxon>
        <taxon>Pseudomonadati</taxon>
        <taxon>Pseudomonadota</taxon>
        <taxon>Gammaproteobacteria</taxon>
        <taxon>Alteromonadales</taxon>
        <taxon>Alteromonadaceae</taxon>
        <taxon>Neptunicella</taxon>
    </lineage>
</organism>
<keyword evidence="2" id="KW-1185">Reference proteome</keyword>
<protein>
    <submittedName>
        <fullName evidence="1">Uncharacterized protein</fullName>
    </submittedName>
</protein>
<evidence type="ECO:0000313" key="2">
    <source>
        <dbReference type="Proteomes" id="UP000601768"/>
    </source>
</evidence>
<dbReference type="RefSeq" id="WP_186507609.1">
    <property type="nucleotide sequence ID" value="NZ_JACNEP010000013.1"/>
</dbReference>
<reference evidence="1" key="2">
    <citation type="submission" date="2020-08" db="EMBL/GenBank/DDBJ databases">
        <authorList>
            <person name="Lai Q."/>
        </authorList>
    </citation>
    <scope>NUCLEOTIDE SEQUENCE</scope>
    <source>
        <strain evidence="1">S27-2</strain>
    </source>
</reference>
<accession>A0A8J6M0E7</accession>
<reference evidence="1" key="1">
    <citation type="journal article" date="2018" name="Int. J. Syst. Evol. Microbiol.">
        <title>Neptunicella marina gen. nov., sp. nov., isolated from surface seawater.</title>
        <authorList>
            <person name="Liu X."/>
            <person name="Lai Q."/>
            <person name="Du Y."/>
            <person name="Zhang X."/>
            <person name="Liu Z."/>
            <person name="Sun F."/>
            <person name="Shao Z."/>
        </authorList>
    </citation>
    <scope>NUCLEOTIDE SEQUENCE</scope>
    <source>
        <strain evidence="1">S27-2</strain>
    </source>
</reference>
<name>A0A8J6M0E7_9ALTE</name>
<gene>
    <name evidence="1" type="ORF">H8B19_14505</name>
</gene>
<comment type="caution">
    <text evidence="1">The sequence shown here is derived from an EMBL/GenBank/DDBJ whole genome shotgun (WGS) entry which is preliminary data.</text>
</comment>